<dbReference type="EC" id="4.2.1.96" evidence="3"/>
<comment type="similarity">
    <text evidence="2">Belongs to the pterin-4-alpha-carbinolamine dehydratase family.</text>
</comment>
<evidence type="ECO:0000256" key="4">
    <source>
        <dbReference type="ARBA" id="ARBA00023239"/>
    </source>
</evidence>
<dbReference type="InterPro" id="IPR001533">
    <property type="entry name" value="Pterin_deHydtase"/>
</dbReference>
<dbReference type="GO" id="GO:0008124">
    <property type="term" value="F:4-alpha-hydroxytetrahydrobiopterin dehydratase activity"/>
    <property type="evidence" value="ECO:0007669"/>
    <property type="project" value="UniProtKB-EC"/>
</dbReference>
<proteinExistence type="inferred from homology"/>
<organism evidence="5">
    <name type="scientific">Schistosoma haematobium</name>
    <name type="common">Blood fluke</name>
    <dbReference type="NCBI Taxonomy" id="6185"/>
    <lineage>
        <taxon>Eukaryota</taxon>
        <taxon>Metazoa</taxon>
        <taxon>Spiralia</taxon>
        <taxon>Lophotrochozoa</taxon>
        <taxon>Platyhelminthes</taxon>
        <taxon>Trematoda</taxon>
        <taxon>Digenea</taxon>
        <taxon>Strigeidida</taxon>
        <taxon>Schistosomatoidea</taxon>
        <taxon>Schistosomatidae</taxon>
        <taxon>Schistosoma</taxon>
    </lineage>
</organism>
<protein>
    <recommendedName>
        <fullName evidence="3">4a-hydroxytetrahydrobiopterin dehydratase</fullName>
        <ecNumber evidence="3">4.2.1.96</ecNumber>
    </recommendedName>
</protein>
<accession>A0A095BTD1</accession>
<gene>
    <name evidence="5" type="ORF">MS3_00185</name>
</gene>
<dbReference type="SUPFAM" id="SSF55248">
    <property type="entry name" value="PCD-like"/>
    <property type="match status" value="1"/>
</dbReference>
<evidence type="ECO:0000256" key="1">
    <source>
        <dbReference type="ARBA" id="ARBA00001554"/>
    </source>
</evidence>
<name>A0A095BTD1_SCHHA</name>
<dbReference type="Pfam" id="PF01329">
    <property type="entry name" value="Pterin_4a"/>
    <property type="match status" value="1"/>
</dbReference>
<dbReference type="Gene3D" id="3.30.1360.20">
    <property type="entry name" value="Transcriptional coactivator/pterin dehydratase"/>
    <property type="match status" value="1"/>
</dbReference>
<sequence>MPLLTGPEREQMLPPLLNIHHWELCQHGSREATRVDILLTSHDAGGLSRRDIDLANFINDAAFEYQAK</sequence>
<evidence type="ECO:0000256" key="2">
    <source>
        <dbReference type="ARBA" id="ARBA00006472"/>
    </source>
</evidence>
<dbReference type="GO" id="GO:0006729">
    <property type="term" value="P:tetrahydrobiopterin biosynthetic process"/>
    <property type="evidence" value="ECO:0007669"/>
    <property type="project" value="InterPro"/>
</dbReference>
<evidence type="ECO:0000313" key="5">
    <source>
        <dbReference type="EMBL" id="KGB32088.1"/>
    </source>
</evidence>
<comment type="catalytic activity">
    <reaction evidence="1">
        <text>(4aS,6R)-4a-hydroxy-L-erythro-5,6,7,8-tetrahydrobiopterin = (6R)-L-erythro-6,7-dihydrobiopterin + H2O</text>
        <dbReference type="Rhea" id="RHEA:11920"/>
        <dbReference type="ChEBI" id="CHEBI:15377"/>
        <dbReference type="ChEBI" id="CHEBI:15642"/>
        <dbReference type="ChEBI" id="CHEBI:43120"/>
        <dbReference type="EC" id="4.2.1.96"/>
    </reaction>
</comment>
<evidence type="ECO:0000256" key="3">
    <source>
        <dbReference type="ARBA" id="ARBA00013252"/>
    </source>
</evidence>
<reference evidence="5" key="1">
    <citation type="journal article" date="2012" name="Nat. Genet.">
        <title>Whole-genome sequence of Schistosoma haematobium.</title>
        <authorList>
            <person name="Young N.D."/>
            <person name="Jex A.R."/>
            <person name="Li B."/>
            <person name="Liu S."/>
            <person name="Yang L."/>
            <person name="Xiong Z."/>
            <person name="Li Y."/>
            <person name="Cantacessi C."/>
            <person name="Hall R.S."/>
            <person name="Xu X."/>
            <person name="Chen F."/>
            <person name="Wu X."/>
            <person name="Zerlotini A."/>
            <person name="Oliveira G."/>
            <person name="Hofmann A."/>
            <person name="Zhang G."/>
            <person name="Fang X."/>
            <person name="Kang Y."/>
            <person name="Campbell B.E."/>
            <person name="Loukas A."/>
            <person name="Ranganathan S."/>
            <person name="Rollinson D."/>
            <person name="Rinaldi G."/>
            <person name="Brindley P.J."/>
            <person name="Yang H."/>
            <person name="Wang J."/>
            <person name="Wang J."/>
            <person name="Gasser R.B."/>
        </authorList>
    </citation>
    <scope>NUCLEOTIDE SEQUENCE [LARGE SCALE GENOMIC DNA]</scope>
</reference>
<dbReference type="STRING" id="6185.A0A095BTD1"/>
<keyword evidence="4" id="KW-0456">Lyase</keyword>
<dbReference type="AlphaFoldDB" id="A0A095BTD1"/>
<dbReference type="EMBL" id="KL250491">
    <property type="protein sequence ID" value="KGB32088.1"/>
    <property type="molecule type" value="Genomic_DNA"/>
</dbReference>
<dbReference type="InterPro" id="IPR036428">
    <property type="entry name" value="PCD_sf"/>
</dbReference>